<dbReference type="SUPFAM" id="SSF53474">
    <property type="entry name" value="alpha/beta-Hydrolases"/>
    <property type="match status" value="1"/>
</dbReference>
<dbReference type="Gene3D" id="3.40.50.1820">
    <property type="entry name" value="alpha/beta hydrolase"/>
    <property type="match status" value="1"/>
</dbReference>
<evidence type="ECO:0000313" key="1">
    <source>
        <dbReference type="EMBL" id="MDH5830047.1"/>
    </source>
</evidence>
<organism evidence="1 2">
    <name type="scientific">Luteimonas rhizosphaericola</name>
    <dbReference type="NCBI Taxonomy" id="3042024"/>
    <lineage>
        <taxon>Bacteria</taxon>
        <taxon>Pseudomonadati</taxon>
        <taxon>Pseudomonadota</taxon>
        <taxon>Gammaproteobacteria</taxon>
        <taxon>Lysobacterales</taxon>
        <taxon>Lysobacteraceae</taxon>
        <taxon>Luteimonas</taxon>
    </lineage>
</organism>
<dbReference type="InterPro" id="IPR029058">
    <property type="entry name" value="AB_hydrolase_fold"/>
</dbReference>
<keyword evidence="2" id="KW-1185">Reference proteome</keyword>
<gene>
    <name evidence="1" type="ORF">QFW80_05875</name>
</gene>
<protein>
    <submittedName>
        <fullName evidence="1">Alpha/beta hydrolase</fullName>
    </submittedName>
</protein>
<sequence length="291" mass="32201">MSMQGAVRAGTPVDQGAPSAPATVLDERVVGFGDGLVGVLSVPTGRPPRRTAVVLLNAGLVHRMGPFRLYVQLARRLAAEGYVVLRFDQSGLGDSQLSTRLSDSRKRDEIGAAMDVVTCETGVGRFVLGGVCSGADDAFNLAPQEARVAGVVLLDGVGYATRGHRIRHYLPRLFNPARVWRALRRRLRKADGEPRAVGNDDLRDFPRREEAVGRLHALDARGTQVLMLYTGGVASYHNHRRQAREAFGRVMDSPNMASEYWPECDHTFYVRAHREKLFAYLRDWMASRFAE</sequence>
<name>A0ABT6JH94_9GAMM</name>
<accession>A0ABT6JH94</accession>
<evidence type="ECO:0000313" key="2">
    <source>
        <dbReference type="Proteomes" id="UP001156831"/>
    </source>
</evidence>
<dbReference type="RefSeq" id="WP_280600500.1">
    <property type="nucleotide sequence ID" value="NZ_JARXRN010000020.1"/>
</dbReference>
<dbReference type="EMBL" id="JARXRN010000020">
    <property type="protein sequence ID" value="MDH5830047.1"/>
    <property type="molecule type" value="Genomic_DNA"/>
</dbReference>
<reference evidence="1 2" key="1">
    <citation type="submission" date="2023-04" db="EMBL/GenBank/DDBJ databases">
        <title>Luteimonas sp. M1R5S18.</title>
        <authorList>
            <person name="Sun J.-Q."/>
        </authorList>
    </citation>
    <scope>NUCLEOTIDE SEQUENCE [LARGE SCALE GENOMIC DNA]</scope>
    <source>
        <strain evidence="1 2">M1R5S18</strain>
    </source>
</reference>
<dbReference type="Proteomes" id="UP001156831">
    <property type="component" value="Unassembled WGS sequence"/>
</dbReference>
<keyword evidence="1" id="KW-0378">Hydrolase</keyword>
<dbReference type="GO" id="GO:0016787">
    <property type="term" value="F:hydrolase activity"/>
    <property type="evidence" value="ECO:0007669"/>
    <property type="project" value="UniProtKB-KW"/>
</dbReference>
<comment type="caution">
    <text evidence="1">The sequence shown here is derived from an EMBL/GenBank/DDBJ whole genome shotgun (WGS) entry which is preliminary data.</text>
</comment>
<proteinExistence type="predicted"/>